<accession>A0ABN2EKG4</accession>
<dbReference type="EMBL" id="BAAAND010000012">
    <property type="protein sequence ID" value="GAA1610024.1"/>
    <property type="molecule type" value="Genomic_DNA"/>
</dbReference>
<sequence>MSEQRKTGPKTRPDVPGVVAGTVLTGAATIWMLTDNGVLQTGDLGVTSALLLVAAGLLGLAASHRG</sequence>
<keyword evidence="1" id="KW-1133">Transmembrane helix</keyword>
<feature type="transmembrane region" description="Helical" evidence="1">
    <location>
        <begin position="15"/>
        <end position="33"/>
    </location>
</feature>
<comment type="caution">
    <text evidence="2">The sequence shown here is derived from an EMBL/GenBank/DDBJ whole genome shotgun (WGS) entry which is preliminary data.</text>
</comment>
<evidence type="ECO:0000256" key="1">
    <source>
        <dbReference type="SAM" id="Phobius"/>
    </source>
</evidence>
<keyword evidence="1" id="KW-0472">Membrane</keyword>
<keyword evidence="1" id="KW-0812">Transmembrane</keyword>
<feature type="transmembrane region" description="Helical" evidence="1">
    <location>
        <begin position="45"/>
        <end position="63"/>
    </location>
</feature>
<organism evidence="2 3">
    <name type="scientific">Kribbella karoonensis</name>
    <dbReference type="NCBI Taxonomy" id="324851"/>
    <lineage>
        <taxon>Bacteria</taxon>
        <taxon>Bacillati</taxon>
        <taxon>Actinomycetota</taxon>
        <taxon>Actinomycetes</taxon>
        <taxon>Propionibacteriales</taxon>
        <taxon>Kribbellaceae</taxon>
        <taxon>Kribbella</taxon>
    </lineage>
</organism>
<evidence type="ECO:0000313" key="2">
    <source>
        <dbReference type="EMBL" id="GAA1610024.1"/>
    </source>
</evidence>
<dbReference type="RefSeq" id="WP_344199562.1">
    <property type="nucleotide sequence ID" value="NZ_BAAAND010000012.1"/>
</dbReference>
<dbReference type="Proteomes" id="UP001500190">
    <property type="component" value="Unassembled WGS sequence"/>
</dbReference>
<protein>
    <submittedName>
        <fullName evidence="2">Uncharacterized protein</fullName>
    </submittedName>
</protein>
<reference evidence="2 3" key="1">
    <citation type="journal article" date="2019" name="Int. J. Syst. Evol. Microbiol.">
        <title>The Global Catalogue of Microorganisms (GCM) 10K type strain sequencing project: providing services to taxonomists for standard genome sequencing and annotation.</title>
        <authorList>
            <consortium name="The Broad Institute Genomics Platform"/>
            <consortium name="The Broad Institute Genome Sequencing Center for Infectious Disease"/>
            <person name="Wu L."/>
            <person name="Ma J."/>
        </authorList>
    </citation>
    <scope>NUCLEOTIDE SEQUENCE [LARGE SCALE GENOMIC DNA]</scope>
    <source>
        <strain evidence="2 3">JCM 14304</strain>
    </source>
</reference>
<name>A0ABN2EKG4_9ACTN</name>
<proteinExistence type="predicted"/>
<gene>
    <name evidence="2" type="ORF">GCM10009742_70880</name>
</gene>
<keyword evidence="3" id="KW-1185">Reference proteome</keyword>
<evidence type="ECO:0000313" key="3">
    <source>
        <dbReference type="Proteomes" id="UP001500190"/>
    </source>
</evidence>